<evidence type="ECO:0000256" key="4">
    <source>
        <dbReference type="ARBA" id="ARBA00022840"/>
    </source>
</evidence>
<protein>
    <recommendedName>
        <fullName evidence="6">Ribosome-binding ATPase YchF</fullName>
    </recommendedName>
</protein>
<dbReference type="Gene3D" id="1.10.150.300">
    <property type="entry name" value="TGS-like domain"/>
    <property type="match status" value="1"/>
</dbReference>
<evidence type="ECO:0000259" key="8">
    <source>
        <dbReference type="PROSITE" id="PS51880"/>
    </source>
</evidence>
<dbReference type="EMBL" id="CP024161">
    <property type="protein sequence ID" value="ATP59643.1"/>
    <property type="molecule type" value="Genomic_DNA"/>
</dbReference>
<comment type="function">
    <text evidence="6">ATPase that binds to both the 70S ribosome and the 50S ribosomal subunit in a nucleotide-independent manner.</text>
</comment>
<gene>
    <name evidence="10" type="primary">engD</name>
    <name evidence="6" type="synonym">ychF</name>
    <name evidence="9" type="ORF">CSW10_01660</name>
    <name evidence="10" type="ORF">NCTC10125_00342</name>
</gene>
<comment type="similarity">
    <text evidence="6">Belongs to the TRAFAC class OBG-HflX-like GTPase superfamily. OBG GTPase family. YchF/OLA1 subfamily.</text>
</comment>
<dbReference type="AlphaFoldDB" id="A0AAJ5NMG3"/>
<comment type="cofactor">
    <cofactor evidence="1">
        <name>Mg(2+)</name>
        <dbReference type="ChEBI" id="CHEBI:18420"/>
    </cofactor>
</comment>
<dbReference type="Gene3D" id="3.10.20.30">
    <property type="match status" value="1"/>
</dbReference>
<dbReference type="InterPro" id="IPR004095">
    <property type="entry name" value="TGS"/>
</dbReference>
<dbReference type="InterPro" id="IPR041706">
    <property type="entry name" value="YchF_N"/>
</dbReference>
<evidence type="ECO:0000259" key="7">
    <source>
        <dbReference type="PROSITE" id="PS51710"/>
    </source>
</evidence>
<dbReference type="NCBIfam" id="TIGR00092">
    <property type="entry name" value="redox-regulated ATPase YchF"/>
    <property type="match status" value="1"/>
</dbReference>
<reference evidence="9 11" key="1">
    <citation type="submission" date="2017-10" db="EMBL/GenBank/DDBJ databases">
        <title>Genome-wide analysis of the first isolated strain mycoplasma dispar GS01.</title>
        <authorList>
            <person name="Hao H."/>
            <person name="Chen S."/>
            <person name="Zhao P."/>
            <person name="Chu Y."/>
            <person name="Liu Y."/>
        </authorList>
    </citation>
    <scope>NUCLEOTIDE SEQUENCE [LARGE SCALE GENOMIC DNA]</scope>
    <source>
        <strain evidence="9 11">GS01</strain>
    </source>
</reference>
<dbReference type="InterPro" id="IPR012676">
    <property type="entry name" value="TGS-like"/>
</dbReference>
<feature type="domain" description="TGS" evidence="8">
    <location>
        <begin position="282"/>
        <end position="365"/>
    </location>
</feature>
<dbReference type="KEGG" id="mds:MDIS_01755"/>
<dbReference type="RefSeq" id="WP_044635368.1">
    <property type="nucleotide sequence ID" value="NZ_CP007229.1"/>
</dbReference>
<dbReference type="PROSITE" id="PS51880">
    <property type="entry name" value="TGS"/>
    <property type="match status" value="1"/>
</dbReference>
<dbReference type="InterPro" id="IPR004396">
    <property type="entry name" value="ATPase_YchF/OLA1"/>
</dbReference>
<dbReference type="SUPFAM" id="SSF81271">
    <property type="entry name" value="TGS-like"/>
    <property type="match status" value="1"/>
</dbReference>
<dbReference type="InterPro" id="IPR013029">
    <property type="entry name" value="YchF_C"/>
</dbReference>
<dbReference type="Proteomes" id="UP000224629">
    <property type="component" value="Chromosome"/>
</dbReference>
<dbReference type="PANTHER" id="PTHR23305:SF18">
    <property type="entry name" value="OBG-TYPE G DOMAIN-CONTAINING PROTEIN"/>
    <property type="match status" value="1"/>
</dbReference>
<dbReference type="Gene3D" id="3.40.50.300">
    <property type="entry name" value="P-loop containing nucleotide triphosphate hydrolases"/>
    <property type="match status" value="1"/>
</dbReference>
<proteinExistence type="inferred from homology"/>
<dbReference type="InterPro" id="IPR012675">
    <property type="entry name" value="Beta-grasp_dom_sf"/>
</dbReference>
<dbReference type="PANTHER" id="PTHR23305">
    <property type="entry name" value="OBG GTPASE FAMILY"/>
    <property type="match status" value="1"/>
</dbReference>
<organism evidence="10 12">
    <name type="scientific">Mesomycoplasma dispar</name>
    <dbReference type="NCBI Taxonomy" id="86660"/>
    <lineage>
        <taxon>Bacteria</taxon>
        <taxon>Bacillati</taxon>
        <taxon>Mycoplasmatota</taxon>
        <taxon>Mycoplasmoidales</taxon>
        <taxon>Metamycoplasmataceae</taxon>
        <taxon>Mesomycoplasma</taxon>
    </lineage>
</organism>
<evidence type="ECO:0000256" key="2">
    <source>
        <dbReference type="ARBA" id="ARBA00022723"/>
    </source>
</evidence>
<dbReference type="FunFam" id="3.10.20.30:FF:000001">
    <property type="entry name" value="Ribosome-binding ATPase YchF"/>
    <property type="match status" value="1"/>
</dbReference>
<dbReference type="GO" id="GO:0043023">
    <property type="term" value="F:ribosomal large subunit binding"/>
    <property type="evidence" value="ECO:0007669"/>
    <property type="project" value="UniProtKB-UniRule"/>
</dbReference>
<dbReference type="GO" id="GO:0005524">
    <property type="term" value="F:ATP binding"/>
    <property type="evidence" value="ECO:0007669"/>
    <property type="project" value="UniProtKB-UniRule"/>
</dbReference>
<dbReference type="GO" id="GO:0046872">
    <property type="term" value="F:metal ion binding"/>
    <property type="evidence" value="ECO:0007669"/>
    <property type="project" value="UniProtKB-KW"/>
</dbReference>
<dbReference type="CDD" id="cd01900">
    <property type="entry name" value="YchF"/>
    <property type="match status" value="1"/>
</dbReference>
<dbReference type="PIRSF" id="PIRSF006641">
    <property type="entry name" value="CHP00092"/>
    <property type="match status" value="1"/>
</dbReference>
<dbReference type="HAMAP" id="MF_00944">
    <property type="entry name" value="YchF_OLA1_ATPase"/>
    <property type="match status" value="1"/>
</dbReference>
<keyword evidence="2" id="KW-0479">Metal-binding</keyword>
<name>A0AAJ5NMG3_9BACT</name>
<dbReference type="Proteomes" id="UP000289629">
    <property type="component" value="Chromosome"/>
</dbReference>
<evidence type="ECO:0000256" key="1">
    <source>
        <dbReference type="ARBA" id="ARBA00001946"/>
    </source>
</evidence>
<dbReference type="PROSITE" id="PS51710">
    <property type="entry name" value="G_OBG"/>
    <property type="match status" value="1"/>
</dbReference>
<dbReference type="Pfam" id="PF06071">
    <property type="entry name" value="YchF-GTPase_C"/>
    <property type="match status" value="1"/>
</dbReference>
<dbReference type="Pfam" id="PF01926">
    <property type="entry name" value="MMR_HSR1"/>
    <property type="match status" value="1"/>
</dbReference>
<dbReference type="SUPFAM" id="SSF52540">
    <property type="entry name" value="P-loop containing nucleoside triphosphate hydrolases"/>
    <property type="match status" value="1"/>
</dbReference>
<feature type="domain" description="OBG-type G" evidence="7">
    <location>
        <begin position="3"/>
        <end position="260"/>
    </location>
</feature>
<reference evidence="10 12" key="2">
    <citation type="submission" date="2019-01" db="EMBL/GenBank/DDBJ databases">
        <authorList>
            <consortium name="Pathogen Informatics"/>
        </authorList>
    </citation>
    <scope>NUCLEOTIDE SEQUENCE [LARGE SCALE GENOMIC DNA]</scope>
    <source>
        <strain evidence="10 12">NCTC10125</strain>
    </source>
</reference>
<dbReference type="InterPro" id="IPR031167">
    <property type="entry name" value="G_OBG"/>
</dbReference>
<dbReference type="InterPro" id="IPR027417">
    <property type="entry name" value="P-loop_NTPase"/>
</dbReference>
<dbReference type="EMBL" id="LR214971">
    <property type="protein sequence ID" value="VEU61700.1"/>
    <property type="molecule type" value="Genomic_DNA"/>
</dbReference>
<dbReference type="InterPro" id="IPR023192">
    <property type="entry name" value="TGS-like_dom_sf"/>
</dbReference>
<evidence type="ECO:0000313" key="10">
    <source>
        <dbReference type="EMBL" id="VEU61700.1"/>
    </source>
</evidence>
<keyword evidence="4 6" id="KW-0067">ATP-binding</keyword>
<dbReference type="GO" id="GO:0005737">
    <property type="term" value="C:cytoplasm"/>
    <property type="evidence" value="ECO:0007669"/>
    <property type="project" value="TreeGrafter"/>
</dbReference>
<evidence type="ECO:0000313" key="9">
    <source>
        <dbReference type="EMBL" id="ATP59643.1"/>
    </source>
</evidence>
<evidence type="ECO:0000313" key="11">
    <source>
        <dbReference type="Proteomes" id="UP000224629"/>
    </source>
</evidence>
<dbReference type="InterPro" id="IPR006073">
    <property type="entry name" value="GTP-bd"/>
</dbReference>
<keyword evidence="5" id="KW-0460">Magnesium</keyword>
<dbReference type="CDD" id="cd04867">
    <property type="entry name" value="TGS_YchF_OLA1"/>
    <property type="match status" value="1"/>
</dbReference>
<sequence length="367" mass="41731">MNLKAGLIGLPNVGKSSLFSALTKMQVEIANYPFATIEPNIATVEIRDPRLIQLAKIANPEKIVFSTYSFVDIAGLIKGASVGEGLGNKFLANVRNVDCLVHIVRCFQDPKIIHVNNKIDPIFDVETINLELIFADLSTVSTIISRLSKKVNNTNDKQAKLEFELAKKVEIHLKNEKSVRDLELDDQELKIIKNWQLLSIKPILYVANLDQISIQNPRKNPHFLNLENYLAKEKAKLIPICILLEQEISQLDEEEKQLFLSEFNLDKSSLDLLVLHSFYLLDLATFFTVGKKEVRSWTFKKNTTAVDCSGIIHTDFRKKFIRVEIIPYADFIESGSEKVAKEKGKMRLEGKDYLIKDGEICHFRIAN</sequence>
<evidence type="ECO:0000256" key="3">
    <source>
        <dbReference type="ARBA" id="ARBA00022741"/>
    </source>
</evidence>
<feature type="binding site" evidence="6">
    <location>
        <begin position="12"/>
        <end position="17"/>
    </location>
    <ligand>
        <name>ATP</name>
        <dbReference type="ChEBI" id="CHEBI:30616"/>
    </ligand>
</feature>
<evidence type="ECO:0000256" key="5">
    <source>
        <dbReference type="ARBA" id="ARBA00022842"/>
    </source>
</evidence>
<keyword evidence="3 6" id="KW-0547">Nucleotide-binding</keyword>
<dbReference type="GO" id="GO:0005525">
    <property type="term" value="F:GTP binding"/>
    <property type="evidence" value="ECO:0007669"/>
    <property type="project" value="InterPro"/>
</dbReference>
<keyword evidence="11" id="KW-1185">Reference proteome</keyword>
<evidence type="ECO:0000313" key="12">
    <source>
        <dbReference type="Proteomes" id="UP000289629"/>
    </source>
</evidence>
<dbReference type="PRINTS" id="PR00326">
    <property type="entry name" value="GTP1OBG"/>
</dbReference>
<dbReference type="GO" id="GO:0016887">
    <property type="term" value="F:ATP hydrolysis activity"/>
    <property type="evidence" value="ECO:0007669"/>
    <property type="project" value="UniProtKB-UniRule"/>
</dbReference>
<dbReference type="FunFam" id="1.10.150.300:FF:000001">
    <property type="entry name" value="Ribosome-binding ATPase YchF"/>
    <property type="match status" value="1"/>
</dbReference>
<evidence type="ECO:0000256" key="6">
    <source>
        <dbReference type="HAMAP-Rule" id="MF_00944"/>
    </source>
</evidence>
<accession>A0AAJ5NMG3</accession>